<keyword evidence="4" id="KW-1185">Reference proteome</keyword>
<dbReference type="Pfam" id="PF12215">
    <property type="entry name" value="Glyco_hydr_116N"/>
    <property type="match status" value="1"/>
</dbReference>
<dbReference type="PANTHER" id="PTHR12654">
    <property type="entry name" value="BILE ACID BETA-GLUCOSIDASE-RELATED"/>
    <property type="match status" value="1"/>
</dbReference>
<dbReference type="InterPro" id="IPR052566">
    <property type="entry name" value="Non-lysos_glucosylceramidase"/>
</dbReference>
<evidence type="ECO:0000313" key="3">
    <source>
        <dbReference type="EMBL" id="QNI32708.1"/>
    </source>
</evidence>
<proteinExistence type="predicted"/>
<protein>
    <recommendedName>
        <fullName evidence="5">Bile acid beta-glucosidase</fullName>
    </recommendedName>
</protein>
<evidence type="ECO:0000259" key="1">
    <source>
        <dbReference type="Pfam" id="PF04685"/>
    </source>
</evidence>
<dbReference type="InterPro" id="IPR024462">
    <property type="entry name" value="GH116_N"/>
</dbReference>
<sequence>MTDKSKLDRREFLRHAAGAVGASTQIGQWPGQELSQDEEAKSRRAVTTQADEEIHFPRQFRGRQLKMISFPLGGVAAGSIGLGGRGQLCNWEIFNRPNKGFRPPYAFASIWVQAGSQKPVARVLESRLLPPYEGQDGLGSENAPGLSRLEAAVFTGGYPLAHIDFQDRSLPVQVELEAFSPFIPHEPDDSGLPVAILRYRVTNSGHGAAKVSIAYSLDNPVKTSERNHDKRLNEFRSTGSAVGLLMSNPGLAADDPMAGSFALAAMPSAGAQVSHWVGWPKGRWWNSPLLFWDQFSKEGDLGAQPEPFDSVGVLCLQNTILPGHSASFQFILSWHFPNRTPEWCGWTAPPGEEKTVIGNYYATRFKDAWESVTYAARNLDSLESRTRMFVNAFNVSTLPAAIKDAASANLSTLGTTTCFLTADGEFHGFEGSDDKLGCCFGNCAHVWNYETATTFLFPSFARSLRKSAFGYSMDEAGAIHFRQLLPDGKARSGFAAADGQMGQIIHAWLDWKLSGDDAWLRGIWPRVKKALEFAWAPDGWDANRDGVLEGVQHNTYDVEFYGPNPMCGIYYLGALHACDEMARAVGDNSSASEYERLFEEGQRWIDTNLFNGEYYVQKIRGFRKEEIAPNLTSNMGSENTEAPEYQVGNGCLVDQLVGQYLVDVGGMGALTSQENIRTTLRSIYRYNHKRSLADHDNVERTYALNEESAVVVCDYGKAERPHIPFPYYAEAWTGLEYTIAALMISWGMADEGIEIVQNARLRFDGEKRNPWDEAECGHHYARAMSSWSAFMSISGFSYDGTRAAVVATPRLPHSGFKCFWATGTGWGTFSYQGQASAVQFRLKVLAGNLRCRSLEISAAGTAAIVHYGGEILLSHAAKSGENLIVTLQDVANLSAGSELRIEALI</sequence>
<dbReference type="EMBL" id="CP060394">
    <property type="protein sequence ID" value="QNI32708.1"/>
    <property type="molecule type" value="Genomic_DNA"/>
</dbReference>
<feature type="domain" description="Glycosyl-hydrolase family 116 N-terminal" evidence="2">
    <location>
        <begin position="70"/>
        <end position="381"/>
    </location>
</feature>
<dbReference type="Pfam" id="PF04685">
    <property type="entry name" value="DUF608"/>
    <property type="match status" value="1"/>
</dbReference>
<dbReference type="PANTHER" id="PTHR12654:SF0">
    <property type="entry name" value="NON-LYSOSOMAL GLUCOSYLCERAMIDASE"/>
    <property type="match status" value="1"/>
</dbReference>
<dbReference type="Gene3D" id="1.50.10.10">
    <property type="match status" value="1"/>
</dbReference>
<evidence type="ECO:0000313" key="4">
    <source>
        <dbReference type="Proteomes" id="UP000515312"/>
    </source>
</evidence>
<dbReference type="RefSeq" id="WP_186743662.1">
    <property type="nucleotide sequence ID" value="NZ_CP060394.1"/>
</dbReference>
<dbReference type="KEGG" id="adin:H7849_01435"/>
<dbReference type="InterPro" id="IPR006775">
    <property type="entry name" value="GH116_catalytic"/>
</dbReference>
<dbReference type="GO" id="GO:0004553">
    <property type="term" value="F:hydrolase activity, hydrolyzing O-glycosyl compounds"/>
    <property type="evidence" value="ECO:0007669"/>
    <property type="project" value="InterPro"/>
</dbReference>
<organism evidence="3 4">
    <name type="scientific">Alloacidobacterium dinghuense</name>
    <dbReference type="NCBI Taxonomy" id="2763107"/>
    <lineage>
        <taxon>Bacteria</taxon>
        <taxon>Pseudomonadati</taxon>
        <taxon>Acidobacteriota</taxon>
        <taxon>Terriglobia</taxon>
        <taxon>Terriglobales</taxon>
        <taxon>Acidobacteriaceae</taxon>
        <taxon>Alloacidobacterium</taxon>
    </lineage>
</organism>
<accession>A0A7G8BJI8</accession>
<reference evidence="3 4" key="1">
    <citation type="submission" date="2020-08" db="EMBL/GenBank/DDBJ databases">
        <title>Edaphobacter telluris sp. nov. and Acidobacterium dinghuensis sp. nov., two acidobacteria isolated from forest soil.</title>
        <authorList>
            <person name="Fu J."/>
            <person name="Qiu L."/>
        </authorList>
    </citation>
    <scope>NUCLEOTIDE SEQUENCE [LARGE SCALE GENOMIC DNA]</scope>
    <source>
        <strain evidence="3">4Y35</strain>
    </source>
</reference>
<evidence type="ECO:0008006" key="5">
    <source>
        <dbReference type="Google" id="ProtNLM"/>
    </source>
</evidence>
<dbReference type="InterPro" id="IPR008928">
    <property type="entry name" value="6-hairpin_glycosidase_sf"/>
</dbReference>
<dbReference type="GO" id="GO:0005975">
    <property type="term" value="P:carbohydrate metabolic process"/>
    <property type="evidence" value="ECO:0007669"/>
    <property type="project" value="InterPro"/>
</dbReference>
<feature type="domain" description="Glycosyl-hydrolase family 116 catalytic region" evidence="1">
    <location>
        <begin position="498"/>
        <end position="788"/>
    </location>
</feature>
<dbReference type="AlphaFoldDB" id="A0A7G8BJI8"/>
<dbReference type="SUPFAM" id="SSF48208">
    <property type="entry name" value="Six-hairpin glycosidases"/>
    <property type="match status" value="1"/>
</dbReference>
<gene>
    <name evidence="3" type="ORF">H7849_01435</name>
</gene>
<name>A0A7G8BJI8_9BACT</name>
<dbReference type="InterPro" id="IPR012341">
    <property type="entry name" value="6hp_glycosidase-like_sf"/>
</dbReference>
<evidence type="ECO:0000259" key="2">
    <source>
        <dbReference type="Pfam" id="PF12215"/>
    </source>
</evidence>
<dbReference type="Proteomes" id="UP000515312">
    <property type="component" value="Chromosome"/>
</dbReference>